<dbReference type="InterPro" id="IPR004358">
    <property type="entry name" value="Sig_transdc_His_kin-like_C"/>
</dbReference>
<dbReference type="Gene3D" id="1.10.287.130">
    <property type="match status" value="1"/>
</dbReference>
<evidence type="ECO:0000259" key="7">
    <source>
        <dbReference type="PROSITE" id="PS50110"/>
    </source>
</evidence>
<dbReference type="SMART" id="SM00091">
    <property type="entry name" value="PAS"/>
    <property type="match status" value="2"/>
</dbReference>
<dbReference type="InterPro" id="IPR013655">
    <property type="entry name" value="PAS_fold_3"/>
</dbReference>
<feature type="transmembrane region" description="Helical" evidence="5">
    <location>
        <begin position="288"/>
        <end position="307"/>
    </location>
</feature>
<accession>A0A1H8P4M8</accession>
<evidence type="ECO:0000256" key="3">
    <source>
        <dbReference type="ARBA" id="ARBA00022553"/>
    </source>
</evidence>
<dbReference type="SUPFAM" id="SSF55874">
    <property type="entry name" value="ATPase domain of HSP90 chaperone/DNA topoisomerase II/histidine kinase"/>
    <property type="match status" value="1"/>
</dbReference>
<dbReference type="OrthoDB" id="9796100at2"/>
<feature type="transmembrane region" description="Helical" evidence="5">
    <location>
        <begin position="153"/>
        <end position="173"/>
    </location>
</feature>
<evidence type="ECO:0000259" key="6">
    <source>
        <dbReference type="PROSITE" id="PS50109"/>
    </source>
</evidence>
<dbReference type="Pfam" id="PF02518">
    <property type="entry name" value="HATPase_c"/>
    <property type="match status" value="1"/>
</dbReference>
<feature type="transmembrane region" description="Helical" evidence="5">
    <location>
        <begin position="26"/>
        <end position="46"/>
    </location>
</feature>
<sequence>MPVEYVKSTEGRSEADARSGSSGRRWFVLILLVIVLALFAMAPALLRLGPYGTELWYIAGWIASALVAGLIVLRVSAKCDGSGRKAWRCFGLACFMFMAGNLIWLGYGWVGAVLPVPSPADAFFFASSLLVMVGMFHYSLAGSPGSRIQVTNFALALCSTVAIGFLLYGPLLIGSGIGWLGAAVVFSFAALGLSAWTFGLLCFVLYVRSDRRFPFLLILVATGANAVANFFLGFDILNETYAAGTFYDVLWIAAVVFLAWAGLEHRDTSDIAADPTALPRQAPRPVEALIPALAIAAILAAGVAARWEHLRPEHIFVLPTMFGFAVLLALREYALIRAERELRHEVENSARQLAESEEELSAVLASTTDGVLSMDADWRVTYANQNAIDLFFSGRPFLGISLWNLLPDLVGSKFDSHFRKAMERQTPEKTELYYAGLGNWFEVHAHPAPEKLTIFFRDVTAQCRIEERFRYVAQASSDFIFDRDLASDMTWVNDASAWLPDYTPGAREVPRNAWVDCVHPDDGDDILMQIESAISSGEVIWEGEYRLRRRDGVYAPVHERASILRNDTGEPVRMIGNIVDLSEQKALEAQLRQSQRLDAVGQLTGGIAHDFNNLLTVILGNAEILAETLPADQPSATTARQIIIASERAADLTQHLLAFARKQPLSPGDFHANEIVEGMQMLVERSLTPAITLELELAENLGMVHVDRAMFENALLNLCVNARDAMPKGGTLRIETSAVTLTGSTAPDAPQAGEYVRVAVSDTGEGMDEDTLAQVFEPFFTTKPVGAGSGLGLSMVHGFVHQSGGQLRIQSSLGMGTTVELLLPRQVQPVNDDERPEAETAPEQAAPRGRILVVDDDDQVREYITIIVRSLGYEVETEPLATTALVRLRGGEPFDLLLSDVVMPGGVSGRQLAEMMLRERPGLPVLLVSGHAEEIAASDGQLDPRIGFLRKPFRKSELERRLVEMLAG</sequence>
<dbReference type="EMBL" id="FODS01000004">
    <property type="protein sequence ID" value="SEO36825.1"/>
    <property type="molecule type" value="Genomic_DNA"/>
</dbReference>
<dbReference type="CDD" id="cd00130">
    <property type="entry name" value="PAS"/>
    <property type="match status" value="2"/>
</dbReference>
<dbReference type="InterPro" id="IPR035965">
    <property type="entry name" value="PAS-like_dom_sf"/>
</dbReference>
<dbReference type="SMART" id="SM00086">
    <property type="entry name" value="PAC"/>
    <property type="match status" value="1"/>
</dbReference>
<dbReference type="SUPFAM" id="SSF47384">
    <property type="entry name" value="Homodimeric domain of signal transducing histidine kinase"/>
    <property type="match status" value="1"/>
</dbReference>
<dbReference type="GO" id="GO:0000155">
    <property type="term" value="F:phosphorelay sensor kinase activity"/>
    <property type="evidence" value="ECO:0007669"/>
    <property type="project" value="InterPro"/>
</dbReference>
<keyword evidence="5" id="KW-0472">Membrane</keyword>
<dbReference type="SMART" id="SM00448">
    <property type="entry name" value="REC"/>
    <property type="match status" value="1"/>
</dbReference>
<protein>
    <recommendedName>
        <fullName evidence="2">histidine kinase</fullName>
        <ecNumber evidence="2">2.7.13.3</ecNumber>
    </recommendedName>
</protein>
<evidence type="ECO:0000259" key="8">
    <source>
        <dbReference type="PROSITE" id="PS50112"/>
    </source>
</evidence>
<dbReference type="Gene3D" id="3.30.565.10">
    <property type="entry name" value="Histidine kinase-like ATPase, C-terminal domain"/>
    <property type="match status" value="1"/>
</dbReference>
<dbReference type="InterPro" id="IPR013656">
    <property type="entry name" value="PAS_4"/>
</dbReference>
<dbReference type="EC" id="2.7.13.3" evidence="2"/>
<dbReference type="AlphaFoldDB" id="A0A1H8P4M8"/>
<feature type="transmembrane region" description="Helical" evidence="5">
    <location>
        <begin position="179"/>
        <end position="206"/>
    </location>
</feature>
<dbReference type="SUPFAM" id="SSF55785">
    <property type="entry name" value="PYP-like sensor domain (PAS domain)"/>
    <property type="match status" value="2"/>
</dbReference>
<dbReference type="NCBIfam" id="TIGR00229">
    <property type="entry name" value="sensory_box"/>
    <property type="match status" value="1"/>
</dbReference>
<dbReference type="SMART" id="SM00388">
    <property type="entry name" value="HisKA"/>
    <property type="match status" value="1"/>
</dbReference>
<evidence type="ECO:0000259" key="9">
    <source>
        <dbReference type="PROSITE" id="PS50113"/>
    </source>
</evidence>
<keyword evidence="5" id="KW-0812">Transmembrane</keyword>
<dbReference type="PROSITE" id="PS50112">
    <property type="entry name" value="PAS"/>
    <property type="match status" value="1"/>
</dbReference>
<dbReference type="InterPro" id="IPR005467">
    <property type="entry name" value="His_kinase_dom"/>
</dbReference>
<dbReference type="InterPro" id="IPR011006">
    <property type="entry name" value="CheY-like_superfamily"/>
</dbReference>
<feature type="domain" description="PAC" evidence="9">
    <location>
        <begin position="541"/>
        <end position="593"/>
    </location>
</feature>
<dbReference type="InterPro" id="IPR036097">
    <property type="entry name" value="HisK_dim/P_sf"/>
</dbReference>
<dbReference type="InterPro" id="IPR001789">
    <property type="entry name" value="Sig_transdc_resp-reg_receiver"/>
</dbReference>
<dbReference type="Pfam" id="PF00072">
    <property type="entry name" value="Response_reg"/>
    <property type="match status" value="1"/>
</dbReference>
<dbReference type="PROSITE" id="PS50113">
    <property type="entry name" value="PAC"/>
    <property type="match status" value="1"/>
</dbReference>
<dbReference type="Proteomes" id="UP000198893">
    <property type="component" value="Unassembled WGS sequence"/>
</dbReference>
<keyword evidence="5" id="KW-1133">Transmembrane helix</keyword>
<feature type="transmembrane region" description="Helical" evidence="5">
    <location>
        <begin position="240"/>
        <end position="263"/>
    </location>
</feature>
<organism evidence="10 11">
    <name type="scientific">Salinihabitans flavidus</name>
    <dbReference type="NCBI Taxonomy" id="569882"/>
    <lineage>
        <taxon>Bacteria</taxon>
        <taxon>Pseudomonadati</taxon>
        <taxon>Pseudomonadota</taxon>
        <taxon>Alphaproteobacteria</taxon>
        <taxon>Rhodobacterales</taxon>
        <taxon>Roseobacteraceae</taxon>
        <taxon>Salinihabitans</taxon>
    </lineage>
</organism>
<dbReference type="InterPro" id="IPR003661">
    <property type="entry name" value="HisK_dim/P_dom"/>
</dbReference>
<name>A0A1H8P4M8_9RHOB</name>
<feature type="transmembrane region" description="Helical" evidence="5">
    <location>
        <begin position="213"/>
        <end position="234"/>
    </location>
</feature>
<dbReference type="Gene3D" id="3.30.450.20">
    <property type="entry name" value="PAS domain"/>
    <property type="match status" value="2"/>
</dbReference>
<evidence type="ECO:0000313" key="11">
    <source>
        <dbReference type="Proteomes" id="UP000198893"/>
    </source>
</evidence>
<dbReference type="PRINTS" id="PR00344">
    <property type="entry name" value="BCTRLSENSOR"/>
</dbReference>
<dbReference type="STRING" id="569882.SAMN04490248_104137"/>
<dbReference type="InterPro" id="IPR001610">
    <property type="entry name" value="PAC"/>
</dbReference>
<proteinExistence type="predicted"/>
<evidence type="ECO:0000313" key="10">
    <source>
        <dbReference type="EMBL" id="SEO36825.1"/>
    </source>
</evidence>
<evidence type="ECO:0000256" key="2">
    <source>
        <dbReference type="ARBA" id="ARBA00012438"/>
    </source>
</evidence>
<dbReference type="Pfam" id="PF00512">
    <property type="entry name" value="HisKA"/>
    <property type="match status" value="1"/>
</dbReference>
<dbReference type="PANTHER" id="PTHR43065:SF49">
    <property type="entry name" value="HISTIDINE KINASE"/>
    <property type="match status" value="1"/>
</dbReference>
<dbReference type="SUPFAM" id="SSF52172">
    <property type="entry name" value="CheY-like"/>
    <property type="match status" value="1"/>
</dbReference>
<gene>
    <name evidence="10" type="ORF">SAMN04490248_104137</name>
</gene>
<feature type="transmembrane region" description="Helical" evidence="5">
    <location>
        <begin position="122"/>
        <end position="141"/>
    </location>
</feature>
<evidence type="ECO:0000256" key="5">
    <source>
        <dbReference type="SAM" id="Phobius"/>
    </source>
</evidence>
<feature type="transmembrane region" description="Helical" evidence="5">
    <location>
        <begin position="58"/>
        <end position="77"/>
    </location>
</feature>
<keyword evidence="11" id="KW-1185">Reference proteome</keyword>
<evidence type="ECO:0000256" key="1">
    <source>
        <dbReference type="ARBA" id="ARBA00000085"/>
    </source>
</evidence>
<dbReference type="CDD" id="cd00082">
    <property type="entry name" value="HisKA"/>
    <property type="match status" value="1"/>
</dbReference>
<dbReference type="Pfam" id="PF08448">
    <property type="entry name" value="PAS_4"/>
    <property type="match status" value="1"/>
</dbReference>
<comment type="catalytic activity">
    <reaction evidence="1">
        <text>ATP + protein L-histidine = ADP + protein N-phospho-L-histidine.</text>
        <dbReference type="EC" id="2.7.13.3"/>
    </reaction>
</comment>
<dbReference type="PROSITE" id="PS50109">
    <property type="entry name" value="HIS_KIN"/>
    <property type="match status" value="1"/>
</dbReference>
<feature type="domain" description="Histidine kinase" evidence="6">
    <location>
        <begin position="606"/>
        <end position="827"/>
    </location>
</feature>
<dbReference type="PANTHER" id="PTHR43065">
    <property type="entry name" value="SENSOR HISTIDINE KINASE"/>
    <property type="match status" value="1"/>
</dbReference>
<feature type="transmembrane region" description="Helical" evidence="5">
    <location>
        <begin position="89"/>
        <end position="110"/>
    </location>
</feature>
<dbReference type="SMART" id="SM00387">
    <property type="entry name" value="HATPase_c"/>
    <property type="match status" value="1"/>
</dbReference>
<feature type="modified residue" description="4-aspartylphosphate" evidence="4">
    <location>
        <position position="900"/>
    </location>
</feature>
<dbReference type="InterPro" id="IPR036890">
    <property type="entry name" value="HATPase_C_sf"/>
</dbReference>
<feature type="domain" description="PAS" evidence="8">
    <location>
        <begin position="356"/>
        <end position="391"/>
    </location>
</feature>
<feature type="domain" description="Response regulatory" evidence="7">
    <location>
        <begin position="850"/>
        <end position="966"/>
    </location>
</feature>
<dbReference type="InterPro" id="IPR000014">
    <property type="entry name" value="PAS"/>
</dbReference>
<dbReference type="InterPro" id="IPR003594">
    <property type="entry name" value="HATPase_dom"/>
</dbReference>
<dbReference type="Gene3D" id="3.40.50.2300">
    <property type="match status" value="1"/>
</dbReference>
<reference evidence="10 11" key="1">
    <citation type="submission" date="2016-10" db="EMBL/GenBank/DDBJ databases">
        <authorList>
            <person name="de Groot N.N."/>
        </authorList>
    </citation>
    <scope>NUCLEOTIDE SEQUENCE [LARGE SCALE GENOMIC DNA]</scope>
    <source>
        <strain evidence="10 11">DSM 27842</strain>
    </source>
</reference>
<keyword evidence="3 4" id="KW-0597">Phosphoprotein</keyword>
<dbReference type="PROSITE" id="PS50110">
    <property type="entry name" value="RESPONSE_REGULATORY"/>
    <property type="match status" value="1"/>
</dbReference>
<dbReference type="InterPro" id="IPR000700">
    <property type="entry name" value="PAS-assoc_C"/>
</dbReference>
<evidence type="ECO:0000256" key="4">
    <source>
        <dbReference type="PROSITE-ProRule" id="PRU00169"/>
    </source>
</evidence>
<dbReference type="Pfam" id="PF08447">
    <property type="entry name" value="PAS_3"/>
    <property type="match status" value="1"/>
</dbReference>